<evidence type="ECO:0000313" key="3">
    <source>
        <dbReference type="EMBL" id="GAA1749938.1"/>
    </source>
</evidence>
<dbReference type="InterPro" id="IPR020904">
    <property type="entry name" value="Sc_DH/Rdtase_CS"/>
</dbReference>
<dbReference type="PRINTS" id="PR00081">
    <property type="entry name" value="GDHRDH"/>
</dbReference>
<evidence type="ECO:0000256" key="1">
    <source>
        <dbReference type="ARBA" id="ARBA00006484"/>
    </source>
</evidence>
<dbReference type="PANTHER" id="PTHR43477">
    <property type="entry name" value="DIHYDROANTICAPSIN 7-DEHYDROGENASE"/>
    <property type="match status" value="1"/>
</dbReference>
<dbReference type="PANTHER" id="PTHR43477:SF1">
    <property type="entry name" value="DIHYDROANTICAPSIN 7-DEHYDROGENASE"/>
    <property type="match status" value="1"/>
</dbReference>
<dbReference type="CDD" id="cd05233">
    <property type="entry name" value="SDR_c"/>
    <property type="match status" value="1"/>
</dbReference>
<proteinExistence type="inferred from homology"/>
<accession>A0ABN2K7K0</accession>
<dbReference type="Pfam" id="PF13561">
    <property type="entry name" value="adh_short_C2"/>
    <property type="match status" value="1"/>
</dbReference>
<name>A0ABN2K7K0_9ACTN</name>
<gene>
    <name evidence="3" type="ORF">GCM10009710_32370</name>
</gene>
<dbReference type="Gene3D" id="3.40.50.720">
    <property type="entry name" value="NAD(P)-binding Rossmann-like Domain"/>
    <property type="match status" value="1"/>
</dbReference>
<dbReference type="InterPro" id="IPR036291">
    <property type="entry name" value="NAD(P)-bd_dom_sf"/>
</dbReference>
<dbReference type="PRINTS" id="PR00080">
    <property type="entry name" value="SDRFAMILY"/>
</dbReference>
<dbReference type="PROSITE" id="PS00061">
    <property type="entry name" value="ADH_SHORT"/>
    <property type="match status" value="1"/>
</dbReference>
<comment type="similarity">
    <text evidence="1">Belongs to the short-chain dehydrogenases/reductases (SDR) family.</text>
</comment>
<dbReference type="InterPro" id="IPR002347">
    <property type="entry name" value="SDR_fam"/>
</dbReference>
<reference evidence="3 4" key="1">
    <citation type="journal article" date="2019" name="Int. J. Syst. Evol. Microbiol.">
        <title>The Global Catalogue of Microorganisms (GCM) 10K type strain sequencing project: providing services to taxonomists for standard genome sequencing and annotation.</title>
        <authorList>
            <consortium name="The Broad Institute Genomics Platform"/>
            <consortium name="The Broad Institute Genome Sequencing Center for Infectious Disease"/>
            <person name="Wu L."/>
            <person name="Ma J."/>
        </authorList>
    </citation>
    <scope>NUCLEOTIDE SEQUENCE [LARGE SCALE GENOMIC DNA]</scope>
    <source>
        <strain evidence="3 4">JCM 13518</strain>
    </source>
</reference>
<keyword evidence="2" id="KW-0560">Oxidoreductase</keyword>
<evidence type="ECO:0000256" key="2">
    <source>
        <dbReference type="ARBA" id="ARBA00023002"/>
    </source>
</evidence>
<keyword evidence="4" id="KW-1185">Reference proteome</keyword>
<dbReference type="RefSeq" id="WP_344203486.1">
    <property type="nucleotide sequence ID" value="NZ_BAAAME010000005.1"/>
</dbReference>
<evidence type="ECO:0000313" key="4">
    <source>
        <dbReference type="Proteomes" id="UP001501057"/>
    </source>
</evidence>
<organism evidence="3 4">
    <name type="scientific">Aeromicrobium alkaliterrae</name>
    <dbReference type="NCBI Taxonomy" id="302168"/>
    <lineage>
        <taxon>Bacteria</taxon>
        <taxon>Bacillati</taxon>
        <taxon>Actinomycetota</taxon>
        <taxon>Actinomycetes</taxon>
        <taxon>Propionibacteriales</taxon>
        <taxon>Nocardioidaceae</taxon>
        <taxon>Aeromicrobium</taxon>
    </lineage>
</organism>
<dbReference type="Proteomes" id="UP001501057">
    <property type="component" value="Unassembled WGS sequence"/>
</dbReference>
<comment type="caution">
    <text evidence="3">The sequence shown here is derived from an EMBL/GenBank/DDBJ whole genome shotgun (WGS) entry which is preliminary data.</text>
</comment>
<dbReference type="InterPro" id="IPR051122">
    <property type="entry name" value="SDR_DHRS6-like"/>
</dbReference>
<dbReference type="SUPFAM" id="SSF51735">
    <property type="entry name" value="NAD(P)-binding Rossmann-fold domains"/>
    <property type="match status" value="1"/>
</dbReference>
<protein>
    <submittedName>
        <fullName evidence="3">SDR family oxidoreductase</fullName>
    </submittedName>
</protein>
<dbReference type="EMBL" id="BAAAME010000005">
    <property type="protein sequence ID" value="GAA1749938.1"/>
    <property type="molecule type" value="Genomic_DNA"/>
</dbReference>
<sequence length="248" mass="25430">MSPGFTGRVVAVTGAGGGIGSATARAFSAAGATVVGLDLTEGELPDGVSFLRCDVTDDATVAAAFSRLASEHGRLDVLVNNSGVPSRGTVETATDAEWLRVFEINVFGLARVSRHALPLIRATGSGSIVNVASVNAVAGTPLRAVYSASKGAVAALTRAMAADLLEEGIRVNAVHPGPVLTAGTGRNDDDREAAIRLMEASQPLGHMIDVDEIADAIVYLARPSNRSLTGAELLYDGSHVEVVNVGTR</sequence>